<protein>
    <recommendedName>
        <fullName evidence="6">Pentacotripeptide-repeat region of PRORP domain-containing protein</fullName>
    </recommendedName>
</protein>
<evidence type="ECO:0000313" key="5">
    <source>
        <dbReference type="Proteomes" id="UP000306102"/>
    </source>
</evidence>
<dbReference type="Proteomes" id="UP000306102">
    <property type="component" value="Unassembled WGS sequence"/>
</dbReference>
<proteinExistence type="inferred from homology"/>
<feature type="repeat" description="PPR" evidence="3">
    <location>
        <begin position="181"/>
        <end position="215"/>
    </location>
</feature>
<dbReference type="AlphaFoldDB" id="A0A4S4F065"/>
<sequence>MAFQNLLKNLQTVKRCHLPNQTKPNQTQKIGDLITRTHNNPHLTTSSSQPCLSDLTPNHAHLVLSDPHLKTSQRIDFFNFLLNNHSSISFNLDLHTHFVLLRRLIKARRFTDAENHLNSLSTNVNLRCDQVGSALEFLCRMVESGIEVLVFSMTVVVDGLWNMESAFSVFSEMIERDVSPNVDTYYPLVSGLRKVGRMERMNEFVDEILKKGIELGQVGFNTMINVCYKEGMIDKALGLHVIMQKKGFMLDVFLYDMISNGLCELGQMDEAKTLLSIMVKRSATFDMGSFTHFLGRLGHRGSEKAVSEEE</sequence>
<dbReference type="PANTHER" id="PTHR47934">
    <property type="entry name" value="PENTATRICOPEPTIDE REPEAT-CONTAINING PROTEIN PET309, MITOCHONDRIAL"/>
    <property type="match status" value="1"/>
</dbReference>
<dbReference type="PROSITE" id="PS51375">
    <property type="entry name" value="PPR"/>
    <property type="match status" value="3"/>
</dbReference>
<dbReference type="NCBIfam" id="TIGR00756">
    <property type="entry name" value="PPR"/>
    <property type="match status" value="1"/>
</dbReference>
<dbReference type="PANTHER" id="PTHR47934:SF2">
    <property type="entry name" value="OS07G0671200 PROTEIN"/>
    <property type="match status" value="1"/>
</dbReference>
<dbReference type="GO" id="GO:0005739">
    <property type="term" value="C:mitochondrion"/>
    <property type="evidence" value="ECO:0007669"/>
    <property type="project" value="TreeGrafter"/>
</dbReference>
<dbReference type="GO" id="GO:0003729">
    <property type="term" value="F:mRNA binding"/>
    <property type="evidence" value="ECO:0007669"/>
    <property type="project" value="TreeGrafter"/>
</dbReference>
<evidence type="ECO:0000256" key="3">
    <source>
        <dbReference type="PROSITE-ProRule" id="PRU00708"/>
    </source>
</evidence>
<feature type="repeat" description="PPR" evidence="3">
    <location>
        <begin position="251"/>
        <end position="285"/>
    </location>
</feature>
<evidence type="ECO:0000256" key="2">
    <source>
        <dbReference type="ARBA" id="ARBA00022737"/>
    </source>
</evidence>
<organism evidence="4 5">
    <name type="scientific">Camellia sinensis var. sinensis</name>
    <name type="common">China tea</name>
    <dbReference type="NCBI Taxonomy" id="542762"/>
    <lineage>
        <taxon>Eukaryota</taxon>
        <taxon>Viridiplantae</taxon>
        <taxon>Streptophyta</taxon>
        <taxon>Embryophyta</taxon>
        <taxon>Tracheophyta</taxon>
        <taxon>Spermatophyta</taxon>
        <taxon>Magnoliopsida</taxon>
        <taxon>eudicotyledons</taxon>
        <taxon>Gunneridae</taxon>
        <taxon>Pentapetalae</taxon>
        <taxon>asterids</taxon>
        <taxon>Ericales</taxon>
        <taxon>Theaceae</taxon>
        <taxon>Camellia</taxon>
    </lineage>
</organism>
<keyword evidence="2" id="KW-0677">Repeat</keyword>
<dbReference type="GO" id="GO:0007005">
    <property type="term" value="P:mitochondrion organization"/>
    <property type="evidence" value="ECO:0007669"/>
    <property type="project" value="TreeGrafter"/>
</dbReference>
<dbReference type="STRING" id="542762.A0A4S4F065"/>
<evidence type="ECO:0000256" key="1">
    <source>
        <dbReference type="ARBA" id="ARBA00007626"/>
    </source>
</evidence>
<evidence type="ECO:0008006" key="6">
    <source>
        <dbReference type="Google" id="ProtNLM"/>
    </source>
</evidence>
<dbReference type="Pfam" id="PF01535">
    <property type="entry name" value="PPR"/>
    <property type="match status" value="2"/>
</dbReference>
<evidence type="ECO:0000313" key="4">
    <source>
        <dbReference type="EMBL" id="THG22235.1"/>
    </source>
</evidence>
<comment type="similarity">
    <text evidence="1">Belongs to the PPR family. P subfamily.</text>
</comment>
<dbReference type="InterPro" id="IPR011990">
    <property type="entry name" value="TPR-like_helical_dom_sf"/>
</dbReference>
<dbReference type="EMBL" id="SDRB02000937">
    <property type="protein sequence ID" value="THG22235.1"/>
    <property type="molecule type" value="Genomic_DNA"/>
</dbReference>
<comment type="caution">
    <text evidence="4">The sequence shown here is derived from an EMBL/GenBank/DDBJ whole genome shotgun (WGS) entry which is preliminary data.</text>
</comment>
<dbReference type="InterPro" id="IPR002885">
    <property type="entry name" value="PPR_rpt"/>
</dbReference>
<keyword evidence="5" id="KW-1185">Reference proteome</keyword>
<dbReference type="GO" id="GO:0006396">
    <property type="term" value="P:RNA processing"/>
    <property type="evidence" value="ECO:0007669"/>
    <property type="project" value="TreeGrafter"/>
</dbReference>
<reference evidence="4 5" key="1">
    <citation type="journal article" date="2018" name="Proc. Natl. Acad. Sci. U.S.A.">
        <title>Draft genome sequence of Camellia sinensis var. sinensis provides insights into the evolution of the tea genome and tea quality.</title>
        <authorList>
            <person name="Wei C."/>
            <person name="Yang H."/>
            <person name="Wang S."/>
            <person name="Zhao J."/>
            <person name="Liu C."/>
            <person name="Gao L."/>
            <person name="Xia E."/>
            <person name="Lu Y."/>
            <person name="Tai Y."/>
            <person name="She G."/>
            <person name="Sun J."/>
            <person name="Cao H."/>
            <person name="Tong W."/>
            <person name="Gao Q."/>
            <person name="Li Y."/>
            <person name="Deng W."/>
            <person name="Jiang X."/>
            <person name="Wang W."/>
            <person name="Chen Q."/>
            <person name="Zhang S."/>
            <person name="Li H."/>
            <person name="Wu J."/>
            <person name="Wang P."/>
            <person name="Li P."/>
            <person name="Shi C."/>
            <person name="Zheng F."/>
            <person name="Jian J."/>
            <person name="Huang B."/>
            <person name="Shan D."/>
            <person name="Shi M."/>
            <person name="Fang C."/>
            <person name="Yue Y."/>
            <person name="Li F."/>
            <person name="Li D."/>
            <person name="Wei S."/>
            <person name="Han B."/>
            <person name="Jiang C."/>
            <person name="Yin Y."/>
            <person name="Xia T."/>
            <person name="Zhang Z."/>
            <person name="Bennetzen J.L."/>
            <person name="Zhao S."/>
            <person name="Wan X."/>
        </authorList>
    </citation>
    <scope>NUCLEOTIDE SEQUENCE [LARGE SCALE GENOMIC DNA]</scope>
    <source>
        <strain evidence="5">cv. Shuchazao</strain>
        <tissue evidence="4">Leaf</tissue>
    </source>
</reference>
<feature type="repeat" description="PPR" evidence="3">
    <location>
        <begin position="216"/>
        <end position="250"/>
    </location>
</feature>
<dbReference type="Gene3D" id="1.25.40.10">
    <property type="entry name" value="Tetratricopeptide repeat domain"/>
    <property type="match status" value="2"/>
</dbReference>
<dbReference type="Pfam" id="PF13041">
    <property type="entry name" value="PPR_2"/>
    <property type="match status" value="1"/>
</dbReference>
<gene>
    <name evidence="4" type="ORF">TEA_029221</name>
</gene>
<name>A0A4S4F065_CAMSN</name>
<dbReference type="InterPro" id="IPR051114">
    <property type="entry name" value="Mito_RNA_Proc_CCM1"/>
</dbReference>
<accession>A0A4S4F065</accession>